<organism evidence="6 7">
    <name type="scientific">Desulfamplus magnetovallimortis</name>
    <dbReference type="NCBI Taxonomy" id="1246637"/>
    <lineage>
        <taxon>Bacteria</taxon>
        <taxon>Pseudomonadati</taxon>
        <taxon>Thermodesulfobacteriota</taxon>
        <taxon>Desulfobacteria</taxon>
        <taxon>Desulfobacterales</taxon>
        <taxon>Desulfobacteraceae</taxon>
        <taxon>Desulfamplus</taxon>
    </lineage>
</organism>
<dbReference type="GO" id="GO:0006412">
    <property type="term" value="P:translation"/>
    <property type="evidence" value="ECO:0007669"/>
    <property type="project" value="TreeGrafter"/>
</dbReference>
<dbReference type="GO" id="GO:0003735">
    <property type="term" value="F:structural constituent of ribosome"/>
    <property type="evidence" value="ECO:0007669"/>
    <property type="project" value="TreeGrafter"/>
</dbReference>
<evidence type="ECO:0000256" key="1">
    <source>
        <dbReference type="ARBA" id="ARBA00006767"/>
    </source>
</evidence>
<dbReference type="Pfam" id="PF00575">
    <property type="entry name" value="S1"/>
    <property type="match status" value="4"/>
</dbReference>
<evidence type="ECO:0000256" key="3">
    <source>
        <dbReference type="ARBA" id="ARBA00023274"/>
    </source>
</evidence>
<gene>
    <name evidence="6" type="primary">rpsA</name>
    <name evidence="6" type="ORF">MTBBW1_950009</name>
</gene>
<dbReference type="GO" id="GO:0022627">
    <property type="term" value="C:cytosolic small ribosomal subunit"/>
    <property type="evidence" value="ECO:0007669"/>
    <property type="project" value="TreeGrafter"/>
</dbReference>
<feature type="compositionally biased region" description="Basic and acidic residues" evidence="4">
    <location>
        <begin position="60"/>
        <end position="84"/>
    </location>
</feature>
<feature type="domain" description="S1 motif" evidence="5">
    <location>
        <begin position="191"/>
        <end position="259"/>
    </location>
</feature>
<feature type="domain" description="S1 motif" evidence="5">
    <location>
        <begin position="370"/>
        <end position="440"/>
    </location>
</feature>
<dbReference type="SMART" id="SM00316">
    <property type="entry name" value="S1"/>
    <property type="match status" value="5"/>
</dbReference>
<dbReference type="NCBIfam" id="NF010379">
    <property type="entry name" value="PRK13806.1"/>
    <property type="match status" value="1"/>
</dbReference>
<name>A0A1W1HL46_9BACT</name>
<feature type="domain" description="S1 motif" evidence="5">
    <location>
        <begin position="457"/>
        <end position="526"/>
    </location>
</feature>
<dbReference type="Proteomes" id="UP000191931">
    <property type="component" value="Unassembled WGS sequence"/>
</dbReference>
<dbReference type="AlphaFoldDB" id="A0A1W1HL46"/>
<evidence type="ECO:0000256" key="2">
    <source>
        <dbReference type="ARBA" id="ARBA00022980"/>
    </source>
</evidence>
<feature type="region of interest" description="Disordered" evidence="4">
    <location>
        <begin position="1"/>
        <end position="87"/>
    </location>
</feature>
<comment type="similarity">
    <text evidence="1">Belongs to the bacterial ribosomal protein bS1 family.</text>
</comment>
<proteinExistence type="inferred from homology"/>
<evidence type="ECO:0000256" key="4">
    <source>
        <dbReference type="SAM" id="MobiDB-lite"/>
    </source>
</evidence>
<sequence>MSQKFEVNGSGEILSDQEKQDRGVSGADMNGISCSDKDKISDSDMEYGSSDISQDVAPGEGEKDFESGTEEKFSQESEDDHLPDNMEQEESFEALLNSYDAEISHDIRQGDKIDGTIISIGKNSVYVSTGTKSDGVVDKAELLDENGEFPYNEGDTLSLYVVSSNESEVILSRALSGAGSVAMLEEASMNKTPVEGKVAGIVKGGFSVAVMGKRAFCPVSQIDTRYVEENEQESYIGKTFSFLVTRYSEGGKNIVLSRRSLLQREIKESRETYLKTISEGDIVQGKVVKLMPYGAFVELAPGVEGMIHISELSWARVDKSSDAVAEDQSMMVKILKIETKKGADTPKISLSLKQTSMNPWETVEKTFSVGEQITGKVVRLAPFGAFVEIAPGVDGLVHLSEMSHTKRVLKAEDVVEQGETIQVAIKEIDMEHRRISLSMKDTHGDPWDGAASRYPKGTVVEGKTEKREKFGIFINLEPGVTGLLPGSAMAKAADASLYDRLKPGDSVTVMVEDISEDTRRISLAPPDMKEGDDWKAFAKVAEKPKESVSTSGMGTMGDLLLEAMKKK</sequence>
<feature type="domain" description="S1 motif" evidence="5">
    <location>
        <begin position="110"/>
        <end position="174"/>
    </location>
</feature>
<accession>A0A1W1HL46</accession>
<dbReference type="InterPro" id="IPR035104">
    <property type="entry name" value="Ribosomal_protein_S1-like"/>
</dbReference>
<keyword evidence="2" id="KW-0689">Ribosomal protein</keyword>
<reference evidence="6 7" key="1">
    <citation type="submission" date="2017-03" db="EMBL/GenBank/DDBJ databases">
        <authorList>
            <person name="Afonso C.L."/>
            <person name="Miller P.J."/>
            <person name="Scott M.A."/>
            <person name="Spackman E."/>
            <person name="Goraichik I."/>
            <person name="Dimitrov K.M."/>
            <person name="Suarez D.L."/>
            <person name="Swayne D.E."/>
        </authorList>
    </citation>
    <scope>NUCLEOTIDE SEQUENCE [LARGE SCALE GENOMIC DNA]</scope>
    <source>
        <strain evidence="6">PRJEB14757</strain>
    </source>
</reference>
<dbReference type="PRINTS" id="PR00681">
    <property type="entry name" value="RIBOSOMALS1"/>
</dbReference>
<keyword evidence="7" id="KW-1185">Reference proteome</keyword>
<dbReference type="InterPro" id="IPR003029">
    <property type="entry name" value="S1_domain"/>
</dbReference>
<dbReference type="InterPro" id="IPR012340">
    <property type="entry name" value="NA-bd_OB-fold"/>
</dbReference>
<dbReference type="PROSITE" id="PS50126">
    <property type="entry name" value="S1"/>
    <property type="match status" value="5"/>
</dbReference>
<dbReference type="SUPFAM" id="SSF50249">
    <property type="entry name" value="Nucleic acid-binding proteins"/>
    <property type="match status" value="5"/>
</dbReference>
<evidence type="ECO:0000313" key="7">
    <source>
        <dbReference type="Proteomes" id="UP000191931"/>
    </source>
</evidence>
<dbReference type="CDD" id="cd04465">
    <property type="entry name" value="S1_RPS1_repeat_ec2_hs2"/>
    <property type="match status" value="1"/>
</dbReference>
<dbReference type="STRING" id="1246637.MTBBW1_950009"/>
<evidence type="ECO:0000313" key="6">
    <source>
        <dbReference type="EMBL" id="SLM33211.1"/>
    </source>
</evidence>
<keyword evidence="3" id="KW-0687">Ribonucleoprotein</keyword>
<dbReference type="Gene3D" id="2.40.50.140">
    <property type="entry name" value="Nucleic acid-binding proteins"/>
    <property type="match status" value="5"/>
</dbReference>
<dbReference type="EMBL" id="FWEV01000342">
    <property type="protein sequence ID" value="SLM33211.1"/>
    <property type="molecule type" value="Genomic_DNA"/>
</dbReference>
<dbReference type="PANTHER" id="PTHR10724">
    <property type="entry name" value="30S RIBOSOMAL PROTEIN S1"/>
    <property type="match status" value="1"/>
</dbReference>
<evidence type="ECO:0000259" key="5">
    <source>
        <dbReference type="PROSITE" id="PS50126"/>
    </source>
</evidence>
<dbReference type="GO" id="GO:0003729">
    <property type="term" value="F:mRNA binding"/>
    <property type="evidence" value="ECO:0007669"/>
    <property type="project" value="TreeGrafter"/>
</dbReference>
<protein>
    <submittedName>
        <fullName evidence="6">RpsA1</fullName>
    </submittedName>
</protein>
<dbReference type="InterPro" id="IPR050437">
    <property type="entry name" value="Ribos_protein_bS1-like"/>
</dbReference>
<dbReference type="PANTHER" id="PTHR10724:SF7">
    <property type="entry name" value="SMALL RIBOSOMAL SUBUNIT PROTEIN BS1C"/>
    <property type="match status" value="1"/>
</dbReference>
<feature type="domain" description="S1 motif" evidence="5">
    <location>
        <begin position="280"/>
        <end position="353"/>
    </location>
</feature>
<dbReference type="RefSeq" id="WP_245809342.1">
    <property type="nucleotide sequence ID" value="NZ_LT828544.1"/>
</dbReference>